<dbReference type="GO" id="GO:0006555">
    <property type="term" value="P:methionine metabolic process"/>
    <property type="evidence" value="ECO:0007669"/>
    <property type="project" value="InterPro"/>
</dbReference>
<dbReference type="eggNOG" id="COG0685">
    <property type="taxonomic scope" value="Bacteria"/>
</dbReference>
<dbReference type="InterPro" id="IPR003171">
    <property type="entry name" value="Mehydrof_redctse-like"/>
</dbReference>
<evidence type="ECO:0000256" key="3">
    <source>
        <dbReference type="ARBA" id="ARBA00022603"/>
    </source>
</evidence>
<keyword evidence="3 8" id="KW-0489">Methyltransferase</keyword>
<keyword evidence="4" id="KW-0285">Flavoprotein</keyword>
<dbReference type="UniPathway" id="UPA00193"/>
<evidence type="ECO:0000313" key="10">
    <source>
        <dbReference type="EMBL" id="ADY57129.1"/>
    </source>
</evidence>
<evidence type="ECO:0000256" key="6">
    <source>
        <dbReference type="ARBA" id="ARBA00022827"/>
    </source>
</evidence>
<comment type="pathway">
    <text evidence="2">One-carbon metabolism; tetrahydrofolate interconversion.</text>
</comment>
<keyword evidence="6" id="KW-0274">FAD</keyword>
<dbReference type="Gene3D" id="3.20.20.330">
    <property type="entry name" value="Homocysteine-binding-like domain"/>
    <property type="match status" value="1"/>
</dbReference>
<comment type="cofactor">
    <cofactor evidence="1">
        <name>FAD</name>
        <dbReference type="ChEBI" id="CHEBI:57692"/>
    </cofactor>
</comment>
<keyword evidence="8" id="KW-0479">Metal-binding</keyword>
<evidence type="ECO:0000256" key="4">
    <source>
        <dbReference type="ARBA" id="ARBA00022630"/>
    </source>
</evidence>
<dbReference type="InterPro" id="IPR029041">
    <property type="entry name" value="FAD-linked_oxidoreductase-like"/>
</dbReference>
<sequence length="613" mass="68099">MKKGSHQTQVKTKQEQRNEVEMNIREYLKTNTLIFDGAMGTYYAQLEKKPLVKCEMANIHDEEAILRIHHEYIRAGCMAIKTNTFGANVTCLDCPFEGVEEVIRKGYELARRAVAGSGVYLFADIGPIPFRDNENLFAEYQKIADLFLDLGAVNFLFETFSSAEYLAQIAAYIKEKSPQAFIITEFAVSPDGYTRQGNSGFQIFEELSGENSIDAIGFNCISGPYHLLQLAKKLEAKDKFVSIMPNAGYPTVIDNRTFFENNAGYFADQMLEMAKEGIAILGGCCGTAPEFIRKTAAKIKSLSLPEPAVKRIKITEGKPAAQAENPLMEKIRQGEKIIAVELDPPANTDIDFLMRSAQKLQENKVDAITIADCPIARARVDSSLLACKLKKELGVTPIPHMTCRDRNINATKALLLGLNIEGVNNVLVVTGDPIPSAQRDEVKARSNFNSAILANYIRTLNENTFARPFTIYGALNVNARNFEAQLKHARKKIENGVSVFLTQPILTKKALENLQEASRVLPAKILGGILPIVSYKNACFMNNEISGIDVSPEIMDLYENASKEQARNLAVDISTRMVREISAYVDGYYLITPFQRLDIVTDILENMLQSQAG</sequence>
<evidence type="ECO:0000313" key="11">
    <source>
        <dbReference type="Proteomes" id="UP000007488"/>
    </source>
</evidence>
<dbReference type="GO" id="GO:0004489">
    <property type="term" value="F:methylenetetrahydrofolate reductase [NAD(P)H] activity"/>
    <property type="evidence" value="ECO:0007669"/>
    <property type="project" value="InterPro"/>
</dbReference>
<dbReference type="SUPFAM" id="SSF82282">
    <property type="entry name" value="Homocysteine S-methyltransferase"/>
    <property type="match status" value="1"/>
</dbReference>
<dbReference type="Pfam" id="PF02574">
    <property type="entry name" value="S-methyl_trans"/>
    <property type="match status" value="1"/>
</dbReference>
<feature type="binding site" evidence="8">
    <location>
        <position position="284"/>
    </location>
    <ligand>
        <name>Zn(2+)</name>
        <dbReference type="ChEBI" id="CHEBI:29105"/>
    </ligand>
</feature>
<keyword evidence="8" id="KW-0862">Zinc</keyword>
<dbReference type="PANTHER" id="PTHR11103">
    <property type="entry name" value="SLR1189 PROTEIN"/>
    <property type="match status" value="1"/>
</dbReference>
<dbReference type="Pfam" id="PF02219">
    <property type="entry name" value="MTHFR"/>
    <property type="match status" value="1"/>
</dbReference>
<dbReference type="GO" id="GO:0032259">
    <property type="term" value="P:methylation"/>
    <property type="evidence" value="ECO:0007669"/>
    <property type="project" value="UniProtKB-KW"/>
</dbReference>
<dbReference type="InterPro" id="IPR036589">
    <property type="entry name" value="HCY_dom_sf"/>
</dbReference>
<evidence type="ECO:0000256" key="5">
    <source>
        <dbReference type="ARBA" id="ARBA00022679"/>
    </source>
</evidence>
<feature type="domain" description="Hcy-binding" evidence="9">
    <location>
        <begin position="21"/>
        <end position="299"/>
    </location>
</feature>
<dbReference type="GO" id="GO:0008168">
    <property type="term" value="F:methyltransferase activity"/>
    <property type="evidence" value="ECO:0007669"/>
    <property type="project" value="UniProtKB-UniRule"/>
</dbReference>
<feature type="binding site" evidence="8">
    <location>
        <position position="220"/>
    </location>
    <ligand>
        <name>Zn(2+)</name>
        <dbReference type="ChEBI" id="CHEBI:29105"/>
    </ligand>
</feature>
<keyword evidence="11" id="KW-1185">Reference proteome</keyword>
<reference evidence="11" key="2">
    <citation type="submission" date="2011-02" db="EMBL/GenBank/DDBJ databases">
        <title>The complete genome of Syntrophobotulus glycolicus DSM 8271.</title>
        <authorList>
            <person name="Lucas S."/>
            <person name="Copeland A."/>
            <person name="Lapidus A."/>
            <person name="Bruce D."/>
            <person name="Goodwin L."/>
            <person name="Pitluck S."/>
            <person name="Kyrpides N."/>
            <person name="Mavromatis K."/>
            <person name="Pagani I."/>
            <person name="Ivanova N."/>
            <person name="Mikhailova N."/>
            <person name="Chertkov O."/>
            <person name="Held B."/>
            <person name="Detter J.C."/>
            <person name="Tapia R."/>
            <person name="Han C."/>
            <person name="Land M."/>
            <person name="Hauser L."/>
            <person name="Markowitz V."/>
            <person name="Cheng J.-F."/>
            <person name="Hugenholtz P."/>
            <person name="Woyke T."/>
            <person name="Wu D."/>
            <person name="Spring S."/>
            <person name="Schroeder M."/>
            <person name="Brambilla E."/>
            <person name="Klenk H.-P."/>
            <person name="Eisen J.A."/>
        </authorList>
    </citation>
    <scope>NUCLEOTIDE SEQUENCE [LARGE SCALE GENOMIC DNA]</scope>
    <source>
        <strain evidence="11">DSM 8271 / FlGlyR</strain>
    </source>
</reference>
<dbReference type="STRING" id="645991.Sgly_2859"/>
<dbReference type="EMBL" id="CP002547">
    <property type="protein sequence ID" value="ADY57129.1"/>
    <property type="molecule type" value="Genomic_DNA"/>
</dbReference>
<dbReference type="CDD" id="cd00537">
    <property type="entry name" value="MTHFR"/>
    <property type="match status" value="1"/>
</dbReference>
<protein>
    <submittedName>
        <fullName evidence="10">Homocysteine S-methyltransferase</fullName>
    </submittedName>
</protein>
<keyword evidence="5 8" id="KW-0808">Transferase</keyword>
<name>F0SZ11_SYNGF</name>
<dbReference type="AlphaFoldDB" id="F0SZ11"/>
<evidence type="ECO:0000259" key="9">
    <source>
        <dbReference type="PROSITE" id="PS50970"/>
    </source>
</evidence>
<evidence type="ECO:0000256" key="7">
    <source>
        <dbReference type="ARBA" id="ARBA00023002"/>
    </source>
</evidence>
<dbReference type="HOGENOM" id="CLU_453272_0_0_9"/>
<organism evidence="10 11">
    <name type="scientific">Syntrophobotulus glycolicus (strain DSM 8271 / FlGlyR)</name>
    <dbReference type="NCBI Taxonomy" id="645991"/>
    <lineage>
        <taxon>Bacteria</taxon>
        <taxon>Bacillati</taxon>
        <taxon>Bacillota</taxon>
        <taxon>Clostridia</taxon>
        <taxon>Eubacteriales</taxon>
        <taxon>Desulfitobacteriaceae</taxon>
        <taxon>Syntrophobotulus</taxon>
    </lineage>
</organism>
<dbReference type="Proteomes" id="UP000007488">
    <property type="component" value="Chromosome"/>
</dbReference>
<evidence type="ECO:0000256" key="8">
    <source>
        <dbReference type="PROSITE-ProRule" id="PRU00333"/>
    </source>
</evidence>
<gene>
    <name evidence="10" type="ordered locus">Sgly_2859</name>
</gene>
<dbReference type="SUPFAM" id="SSF51730">
    <property type="entry name" value="FAD-linked oxidoreductase"/>
    <property type="match status" value="1"/>
</dbReference>
<keyword evidence="7" id="KW-0560">Oxidoreductase</keyword>
<dbReference type="eggNOG" id="COG0646">
    <property type="taxonomic scope" value="Bacteria"/>
</dbReference>
<comment type="cofactor">
    <cofactor evidence="8">
        <name>Zn(2+)</name>
        <dbReference type="ChEBI" id="CHEBI:29105"/>
    </cofactor>
</comment>
<dbReference type="GO" id="GO:0035999">
    <property type="term" value="P:tetrahydrofolate interconversion"/>
    <property type="evidence" value="ECO:0007669"/>
    <property type="project" value="UniProtKB-UniPathway"/>
</dbReference>
<accession>F0SZ11</accession>
<feature type="binding site" evidence="8">
    <location>
        <position position="285"/>
    </location>
    <ligand>
        <name>Zn(2+)</name>
        <dbReference type="ChEBI" id="CHEBI:29105"/>
    </ligand>
</feature>
<dbReference type="KEGG" id="sgy:Sgly_2859"/>
<dbReference type="NCBIfam" id="NF006396">
    <property type="entry name" value="PRK08645.1"/>
    <property type="match status" value="1"/>
</dbReference>
<reference evidence="10 11" key="1">
    <citation type="journal article" date="2011" name="Stand. Genomic Sci.">
        <title>Complete genome sequence of Syntrophobotulus glycolicus type strain (FlGlyR).</title>
        <authorList>
            <person name="Han C."/>
            <person name="Mwirichia R."/>
            <person name="Chertkov O."/>
            <person name="Held B."/>
            <person name="Lapidus A."/>
            <person name="Nolan M."/>
            <person name="Lucas S."/>
            <person name="Hammon N."/>
            <person name="Deshpande S."/>
            <person name="Cheng J.F."/>
            <person name="Tapia R."/>
            <person name="Goodwin L."/>
            <person name="Pitluck S."/>
            <person name="Huntemann M."/>
            <person name="Liolios K."/>
            <person name="Ivanova N."/>
            <person name="Pagani I."/>
            <person name="Mavromatis K."/>
            <person name="Ovchinikova G."/>
            <person name="Pati A."/>
            <person name="Chen A."/>
            <person name="Palaniappan K."/>
            <person name="Land M."/>
            <person name="Hauser L."/>
            <person name="Brambilla E.M."/>
            <person name="Rohde M."/>
            <person name="Spring S."/>
            <person name="Sikorski J."/>
            <person name="Goker M."/>
            <person name="Woyke T."/>
            <person name="Bristow J."/>
            <person name="Eisen J.A."/>
            <person name="Markowitz V."/>
            <person name="Hugenholtz P."/>
            <person name="Kyrpides N.C."/>
            <person name="Klenk H.P."/>
            <person name="Detter J.C."/>
        </authorList>
    </citation>
    <scope>NUCLEOTIDE SEQUENCE [LARGE SCALE GENOMIC DNA]</scope>
    <source>
        <strain evidence="11">DSM 8271 / FlGlyR</strain>
    </source>
</reference>
<dbReference type="InterPro" id="IPR003726">
    <property type="entry name" value="HCY_dom"/>
</dbReference>
<dbReference type="Gene3D" id="3.20.20.220">
    <property type="match status" value="1"/>
</dbReference>
<dbReference type="PROSITE" id="PS50970">
    <property type="entry name" value="HCY"/>
    <property type="match status" value="1"/>
</dbReference>
<evidence type="ECO:0000256" key="1">
    <source>
        <dbReference type="ARBA" id="ARBA00001974"/>
    </source>
</evidence>
<dbReference type="GO" id="GO:0046872">
    <property type="term" value="F:metal ion binding"/>
    <property type="evidence" value="ECO:0007669"/>
    <property type="project" value="UniProtKB-KW"/>
</dbReference>
<evidence type="ECO:0000256" key="2">
    <source>
        <dbReference type="ARBA" id="ARBA00004777"/>
    </source>
</evidence>
<dbReference type="PANTHER" id="PTHR11103:SF18">
    <property type="entry name" value="SLR1189 PROTEIN"/>
    <property type="match status" value="1"/>
</dbReference>
<proteinExistence type="predicted"/>